<evidence type="ECO:0000313" key="3">
    <source>
        <dbReference type="Proteomes" id="UP000271889"/>
    </source>
</evidence>
<sequence>MLTGDLPWDRASRADPAFAMWLKGQIPPVLRSLDKDTLAFVRDILVVDEKLRPTAKQLLKHPWLNAQTEKRSKKISNAEPTMKRARIENH</sequence>
<dbReference type="Proteomes" id="UP000271889">
    <property type="component" value="Unassembled WGS sequence"/>
</dbReference>
<evidence type="ECO:0008006" key="4">
    <source>
        <dbReference type="Google" id="ProtNLM"/>
    </source>
</evidence>
<dbReference type="InterPro" id="IPR011009">
    <property type="entry name" value="Kinase-like_dom_sf"/>
</dbReference>
<accession>A0A3P6RN44</accession>
<dbReference type="Gene3D" id="1.10.510.10">
    <property type="entry name" value="Transferase(Phosphotransferase) domain 1"/>
    <property type="match status" value="1"/>
</dbReference>
<name>A0A3P6RN44_CYLGO</name>
<proteinExistence type="predicted"/>
<feature type="compositionally biased region" description="Basic and acidic residues" evidence="1">
    <location>
        <begin position="81"/>
        <end position="90"/>
    </location>
</feature>
<evidence type="ECO:0000313" key="2">
    <source>
        <dbReference type="EMBL" id="VDK56130.1"/>
    </source>
</evidence>
<dbReference type="EMBL" id="UYRV01008973">
    <property type="protein sequence ID" value="VDK56130.1"/>
    <property type="molecule type" value="Genomic_DNA"/>
</dbReference>
<dbReference type="OrthoDB" id="5784800at2759"/>
<organism evidence="2 3">
    <name type="scientific">Cylicostephanus goldi</name>
    <name type="common">Nematode worm</name>
    <dbReference type="NCBI Taxonomy" id="71465"/>
    <lineage>
        <taxon>Eukaryota</taxon>
        <taxon>Metazoa</taxon>
        <taxon>Ecdysozoa</taxon>
        <taxon>Nematoda</taxon>
        <taxon>Chromadorea</taxon>
        <taxon>Rhabditida</taxon>
        <taxon>Rhabditina</taxon>
        <taxon>Rhabditomorpha</taxon>
        <taxon>Strongyloidea</taxon>
        <taxon>Strongylidae</taxon>
        <taxon>Cylicostephanus</taxon>
    </lineage>
</organism>
<keyword evidence="3" id="KW-1185">Reference proteome</keyword>
<gene>
    <name evidence="2" type="ORF">CGOC_LOCUS3542</name>
</gene>
<evidence type="ECO:0000256" key="1">
    <source>
        <dbReference type="SAM" id="MobiDB-lite"/>
    </source>
</evidence>
<reference evidence="2 3" key="1">
    <citation type="submission" date="2018-11" db="EMBL/GenBank/DDBJ databases">
        <authorList>
            <consortium name="Pathogen Informatics"/>
        </authorList>
    </citation>
    <scope>NUCLEOTIDE SEQUENCE [LARGE SCALE GENOMIC DNA]</scope>
</reference>
<dbReference type="AlphaFoldDB" id="A0A3P6RN44"/>
<protein>
    <recommendedName>
        <fullName evidence="4">Protein kinase domain-containing protein</fullName>
    </recommendedName>
</protein>
<dbReference type="SUPFAM" id="SSF56112">
    <property type="entry name" value="Protein kinase-like (PK-like)"/>
    <property type="match status" value="1"/>
</dbReference>
<feature type="region of interest" description="Disordered" evidence="1">
    <location>
        <begin position="69"/>
        <end position="90"/>
    </location>
</feature>